<dbReference type="PROSITE" id="PS50213">
    <property type="entry name" value="FAS1"/>
    <property type="match status" value="1"/>
</dbReference>
<accession>A0A3S2UQQ1</accession>
<keyword evidence="1" id="KW-0732">Signal</keyword>
<keyword evidence="4" id="KW-1185">Reference proteome</keyword>
<reference evidence="3 4" key="1">
    <citation type="submission" date="2019-01" db="EMBL/GenBank/DDBJ databases">
        <authorList>
            <person name="Chen W.-M."/>
        </authorList>
    </citation>
    <scope>NUCLEOTIDE SEQUENCE [LARGE SCALE GENOMIC DNA]</scope>
    <source>
        <strain evidence="3 4">ICH-3</strain>
    </source>
</reference>
<evidence type="ECO:0000259" key="2">
    <source>
        <dbReference type="PROSITE" id="PS50213"/>
    </source>
</evidence>
<evidence type="ECO:0000313" key="4">
    <source>
        <dbReference type="Proteomes" id="UP000288178"/>
    </source>
</evidence>
<name>A0A3S2UQQ1_9BURK</name>
<evidence type="ECO:0000313" key="3">
    <source>
        <dbReference type="EMBL" id="RVT52216.1"/>
    </source>
</evidence>
<dbReference type="SUPFAM" id="SSF82153">
    <property type="entry name" value="FAS1 domain"/>
    <property type="match status" value="1"/>
</dbReference>
<dbReference type="Pfam" id="PF02469">
    <property type="entry name" value="Fasciclin"/>
    <property type="match status" value="1"/>
</dbReference>
<feature type="signal peptide" evidence="1">
    <location>
        <begin position="1"/>
        <end position="26"/>
    </location>
</feature>
<dbReference type="AlphaFoldDB" id="A0A3S2UQQ1"/>
<dbReference type="Proteomes" id="UP000288178">
    <property type="component" value="Unassembled WGS sequence"/>
</dbReference>
<evidence type="ECO:0000256" key="1">
    <source>
        <dbReference type="SAM" id="SignalP"/>
    </source>
</evidence>
<dbReference type="PANTHER" id="PTHR10900">
    <property type="entry name" value="PERIOSTIN-RELATED"/>
    <property type="match status" value="1"/>
</dbReference>
<gene>
    <name evidence="3" type="ORF">ENE75_07095</name>
</gene>
<proteinExistence type="predicted"/>
<dbReference type="EMBL" id="SACT01000002">
    <property type="protein sequence ID" value="RVT52216.1"/>
    <property type="molecule type" value="Genomic_DNA"/>
</dbReference>
<sequence length="177" mass="17863">MFKLSRVARAGAIAAALSAVTSAAVAAPSFAECRRTQAVEFPGTIVDAAIATPALSTLTSLVVAAGLADALSAPGDLTVFAPTDDAFAKIPAGVLGAIGSDPAVLTAVLTYHVVPGAADPRRAVKREVTTLQGQSLLAGFEKGTGASVNQSTVDCTAVRTTNGTVWIIDSVLLPQFR</sequence>
<dbReference type="InterPro" id="IPR050904">
    <property type="entry name" value="Adhesion/Biosynth-related"/>
</dbReference>
<dbReference type="FunFam" id="2.30.180.10:FF:000032">
    <property type="entry name" value="Fasciclin domain-containing protein, putative"/>
    <property type="match status" value="1"/>
</dbReference>
<organism evidence="3 4">
    <name type="scientific">Rubrivivax albus</name>
    <dbReference type="NCBI Taxonomy" id="2499835"/>
    <lineage>
        <taxon>Bacteria</taxon>
        <taxon>Pseudomonadati</taxon>
        <taxon>Pseudomonadota</taxon>
        <taxon>Betaproteobacteria</taxon>
        <taxon>Burkholderiales</taxon>
        <taxon>Sphaerotilaceae</taxon>
        <taxon>Rubrivivax</taxon>
    </lineage>
</organism>
<dbReference type="GO" id="GO:0005615">
    <property type="term" value="C:extracellular space"/>
    <property type="evidence" value="ECO:0007669"/>
    <property type="project" value="TreeGrafter"/>
</dbReference>
<feature type="domain" description="FAS1" evidence="2">
    <location>
        <begin position="42"/>
        <end position="172"/>
    </location>
</feature>
<dbReference type="Gene3D" id="2.30.180.10">
    <property type="entry name" value="FAS1 domain"/>
    <property type="match status" value="1"/>
</dbReference>
<dbReference type="SMART" id="SM00554">
    <property type="entry name" value="FAS1"/>
    <property type="match status" value="1"/>
</dbReference>
<dbReference type="InterPro" id="IPR036378">
    <property type="entry name" value="FAS1_dom_sf"/>
</dbReference>
<dbReference type="RefSeq" id="WP_128197259.1">
    <property type="nucleotide sequence ID" value="NZ_SACT01000002.1"/>
</dbReference>
<dbReference type="OrthoDB" id="9800666at2"/>
<dbReference type="PANTHER" id="PTHR10900:SF77">
    <property type="entry name" value="FI19380P1"/>
    <property type="match status" value="1"/>
</dbReference>
<feature type="chain" id="PRO_5018596460" evidence="1">
    <location>
        <begin position="27"/>
        <end position="177"/>
    </location>
</feature>
<dbReference type="InterPro" id="IPR000782">
    <property type="entry name" value="FAS1_domain"/>
</dbReference>
<comment type="caution">
    <text evidence="3">The sequence shown here is derived from an EMBL/GenBank/DDBJ whole genome shotgun (WGS) entry which is preliminary data.</text>
</comment>
<protein>
    <submittedName>
        <fullName evidence="3">Fasciclin domain-containing protein</fullName>
    </submittedName>
</protein>